<dbReference type="EMBL" id="JAVRJZ010000019">
    <property type="protein sequence ID" value="KAK2708078.1"/>
    <property type="molecule type" value="Genomic_DNA"/>
</dbReference>
<name>A0AA88HFQ3_ARTSF</name>
<protein>
    <submittedName>
        <fullName evidence="1">Uncharacterized protein</fullName>
    </submittedName>
</protein>
<proteinExistence type="predicted"/>
<gene>
    <name evidence="1" type="ORF">QYM36_015688</name>
</gene>
<dbReference type="AlphaFoldDB" id="A0AA88HFQ3"/>
<keyword evidence="2" id="KW-1185">Reference proteome</keyword>
<dbReference type="PRINTS" id="PR02040">
    <property type="entry name" value="CDK2IP"/>
</dbReference>
<dbReference type="Proteomes" id="UP001187531">
    <property type="component" value="Unassembled WGS sequence"/>
</dbReference>
<accession>A0AA88HFQ3</accession>
<comment type="caution">
    <text evidence="1">The sequence shown here is derived from an EMBL/GenBank/DDBJ whole genome shotgun (WGS) entry which is preliminary data.</text>
</comment>
<sequence>MDSPRHGNLTGNPRKVKDTAVELYTVSTLWKNHRDEGIELIRQITELKLQWLEEKVKRQELENQMQLLCDKLETTYYKLEKLVQKLDILTSHMEGMAKLEEYQEKNKIGRFANIDESDTSHMFLTWPTRRFYLFGLKNKH</sequence>
<dbReference type="InterPro" id="IPR023250">
    <property type="entry name" value="Cyclin-dep_Kinase_2_interact"/>
</dbReference>
<evidence type="ECO:0000313" key="2">
    <source>
        <dbReference type="Proteomes" id="UP001187531"/>
    </source>
</evidence>
<reference evidence="1" key="1">
    <citation type="submission" date="2023-07" db="EMBL/GenBank/DDBJ databases">
        <title>Chromosome-level genome assembly of Artemia franciscana.</title>
        <authorList>
            <person name="Jo E."/>
        </authorList>
    </citation>
    <scope>NUCLEOTIDE SEQUENCE</scope>
    <source>
        <tissue evidence="1">Whole body</tissue>
    </source>
</reference>
<dbReference type="EMBL" id="JAVRJZ010000019">
    <property type="protein sequence ID" value="KAK2708077.1"/>
    <property type="molecule type" value="Genomic_DNA"/>
</dbReference>
<evidence type="ECO:0000313" key="1">
    <source>
        <dbReference type="EMBL" id="KAK2708078.1"/>
    </source>
</evidence>
<organism evidence="1 2">
    <name type="scientific">Artemia franciscana</name>
    <name type="common">Brine shrimp</name>
    <name type="synonym">Artemia sanfranciscana</name>
    <dbReference type="NCBI Taxonomy" id="6661"/>
    <lineage>
        <taxon>Eukaryota</taxon>
        <taxon>Metazoa</taxon>
        <taxon>Ecdysozoa</taxon>
        <taxon>Arthropoda</taxon>
        <taxon>Crustacea</taxon>
        <taxon>Branchiopoda</taxon>
        <taxon>Anostraca</taxon>
        <taxon>Artemiidae</taxon>
        <taxon>Artemia</taxon>
    </lineage>
</organism>